<dbReference type="Proteomes" id="UP000663828">
    <property type="component" value="Unassembled WGS sequence"/>
</dbReference>
<protein>
    <submittedName>
        <fullName evidence="2">Uncharacterized protein</fullName>
    </submittedName>
</protein>
<evidence type="ECO:0000256" key="1">
    <source>
        <dbReference type="SAM" id="MobiDB-lite"/>
    </source>
</evidence>
<sequence length="441" mass="50979">MTTNKIPPLPSIHHFSWEEWDDQMIVILYRSDQRFVVKRYVERVLANSPQWQRIARSSFANLEPIARAYTMTENEVKLMHHIFSWHLDGTLKFPIIGGLDQLLDWEDVLDFIAHSQQVAHMNQHEELASTNSPAIFPTIPVGIKKKVQEKNDNVENTLAKKGNTTPMKSNKKVIPRRLIDESSAGNHWVQINNICVPYIIKSEQTRFLPYQVILDCELLNDQEQAFLIDFTVKASPNDIRTFERIISSSSSIDFSLNKDLLLIDLYHLIFGISKVVYVKLVNNQRDVNKSYKTVLAQCGGTFQFRSQMIPFISLGKFDYVLLDSISSILSSTTKMISNLRRHAVSAQTHEIDYLRLVQFYHSRHCQDPNILINQQQSLISTHDIRKYIEKDDLVVDVSLTQYQQHEYQMMRKSTDGVETRSMKKSTKRKASSAMADVQNTT</sequence>
<feature type="region of interest" description="Disordered" evidence="1">
    <location>
        <begin position="410"/>
        <end position="441"/>
    </location>
</feature>
<evidence type="ECO:0000313" key="3">
    <source>
        <dbReference type="Proteomes" id="UP000663828"/>
    </source>
</evidence>
<organism evidence="2 3">
    <name type="scientific">Adineta ricciae</name>
    <name type="common">Rotifer</name>
    <dbReference type="NCBI Taxonomy" id="249248"/>
    <lineage>
        <taxon>Eukaryota</taxon>
        <taxon>Metazoa</taxon>
        <taxon>Spiralia</taxon>
        <taxon>Gnathifera</taxon>
        <taxon>Rotifera</taxon>
        <taxon>Eurotatoria</taxon>
        <taxon>Bdelloidea</taxon>
        <taxon>Adinetida</taxon>
        <taxon>Adinetidae</taxon>
        <taxon>Adineta</taxon>
    </lineage>
</organism>
<feature type="compositionally biased region" description="Basic and acidic residues" evidence="1">
    <location>
        <begin position="410"/>
        <end position="421"/>
    </location>
</feature>
<dbReference type="EMBL" id="CAJNOR010000649">
    <property type="protein sequence ID" value="CAF0972274.1"/>
    <property type="molecule type" value="Genomic_DNA"/>
</dbReference>
<dbReference type="AlphaFoldDB" id="A0A814EUL3"/>
<name>A0A814EUL3_ADIRI</name>
<reference evidence="2" key="1">
    <citation type="submission" date="2021-02" db="EMBL/GenBank/DDBJ databases">
        <authorList>
            <person name="Nowell W R."/>
        </authorList>
    </citation>
    <scope>NUCLEOTIDE SEQUENCE</scope>
</reference>
<comment type="caution">
    <text evidence="2">The sequence shown here is derived from an EMBL/GenBank/DDBJ whole genome shotgun (WGS) entry which is preliminary data.</text>
</comment>
<evidence type="ECO:0000313" key="2">
    <source>
        <dbReference type="EMBL" id="CAF0972274.1"/>
    </source>
</evidence>
<keyword evidence="3" id="KW-1185">Reference proteome</keyword>
<accession>A0A814EUL3</accession>
<gene>
    <name evidence="2" type="ORF">XAT740_LOCUS11730</name>
</gene>
<proteinExistence type="predicted"/>